<name>A0A9X4KHG1_9BACL</name>
<evidence type="ECO:0000256" key="4">
    <source>
        <dbReference type="SAM" id="Phobius"/>
    </source>
</evidence>
<dbReference type="GO" id="GO:0000155">
    <property type="term" value="F:phosphorelay sensor kinase activity"/>
    <property type="evidence" value="ECO:0007669"/>
    <property type="project" value="InterPro"/>
</dbReference>
<protein>
    <submittedName>
        <fullName evidence="6">Spo0B domain-containing protein</fullName>
    </submittedName>
</protein>
<keyword evidence="7" id="KW-1185">Reference proteome</keyword>
<dbReference type="Gene3D" id="1.10.287.130">
    <property type="match status" value="1"/>
</dbReference>
<dbReference type="InterPro" id="IPR016120">
    <property type="entry name" value="Sig_transdc_His_kin_SpoOB"/>
</dbReference>
<evidence type="ECO:0000256" key="2">
    <source>
        <dbReference type="ARBA" id="ARBA00022679"/>
    </source>
</evidence>
<dbReference type="Pfam" id="PF14689">
    <property type="entry name" value="SPOB_a"/>
    <property type="match status" value="1"/>
</dbReference>
<keyword evidence="4" id="KW-0472">Membrane</keyword>
<comment type="caution">
    <text evidence="6">The sequence shown here is derived from an EMBL/GenBank/DDBJ whole genome shotgun (WGS) entry which is preliminary data.</text>
</comment>
<dbReference type="AlphaFoldDB" id="A0A9X4KHG1"/>
<gene>
    <name evidence="6" type="ORF">OMP38_04465</name>
</gene>
<reference evidence="6 7" key="1">
    <citation type="submission" date="2022-10" db="EMBL/GenBank/DDBJ databases">
        <title>Comparative genomic analysis of Cohnella hashimotonis sp. nov., isolated from the International Space Station.</title>
        <authorList>
            <person name="Simpson A."/>
            <person name="Venkateswaran K."/>
        </authorList>
    </citation>
    <scope>NUCLEOTIDE SEQUENCE [LARGE SCALE GENOMIC DNA]</scope>
    <source>
        <strain evidence="6 7">DSM 18997</strain>
    </source>
</reference>
<keyword evidence="4" id="KW-0812">Transmembrane</keyword>
<dbReference type="InterPro" id="IPR039506">
    <property type="entry name" value="SPOB_a"/>
</dbReference>
<evidence type="ECO:0000256" key="3">
    <source>
        <dbReference type="ARBA" id="ARBA00022777"/>
    </source>
</evidence>
<dbReference type="Proteomes" id="UP001153387">
    <property type="component" value="Unassembled WGS sequence"/>
</dbReference>
<keyword evidence="1" id="KW-0597">Phosphoprotein</keyword>
<feature type="transmembrane region" description="Helical" evidence="4">
    <location>
        <begin position="33"/>
        <end position="52"/>
    </location>
</feature>
<evidence type="ECO:0000313" key="7">
    <source>
        <dbReference type="Proteomes" id="UP001153387"/>
    </source>
</evidence>
<organism evidence="6 7">
    <name type="scientific">Cohnella ginsengisoli</name>
    <dbReference type="NCBI Taxonomy" id="425004"/>
    <lineage>
        <taxon>Bacteria</taxon>
        <taxon>Bacillati</taxon>
        <taxon>Bacillota</taxon>
        <taxon>Bacilli</taxon>
        <taxon>Bacillales</taxon>
        <taxon>Paenibacillaceae</taxon>
        <taxon>Cohnella</taxon>
    </lineage>
</organism>
<feature type="domain" description="SpoOB alpha-helical" evidence="5">
    <location>
        <begin position="72"/>
        <end position="128"/>
    </location>
</feature>
<dbReference type="RefSeq" id="WP_277564049.1">
    <property type="nucleotide sequence ID" value="NZ_JAPDHZ010000002.1"/>
</dbReference>
<keyword evidence="4" id="KW-1133">Transmembrane helix</keyword>
<keyword evidence="2" id="KW-0808">Transferase</keyword>
<evidence type="ECO:0000313" key="6">
    <source>
        <dbReference type="EMBL" id="MDG0790187.1"/>
    </source>
</evidence>
<evidence type="ECO:0000259" key="5">
    <source>
        <dbReference type="Pfam" id="PF14689"/>
    </source>
</evidence>
<dbReference type="SUPFAM" id="SSF55890">
    <property type="entry name" value="Sporulation response regulatory protein Spo0B"/>
    <property type="match status" value="1"/>
</dbReference>
<proteinExistence type="predicted"/>
<dbReference type="EMBL" id="JAPDHZ010000002">
    <property type="protein sequence ID" value="MDG0790187.1"/>
    <property type="molecule type" value="Genomic_DNA"/>
</dbReference>
<keyword evidence="3" id="KW-0418">Kinase</keyword>
<sequence length="258" mass="28757">MMPRQKTYGLVLAAATLLIPACAVIAWRDQLWPIVLFLVWAVAAALVAGITCRRACKRETDRLAERASRDIVKSRQDLVGTLSHHRHDWMNELQILYGYLRMQKIDKAIAVVDRIKEEMERDSRISRLGSPELSAYLLSFRTFCDTVTLDARVDESLQASCVASAGPERVTRTAIGLINAYRVRVSAATAEENKLRIAFLEADGELRIETSYEGGWSAWSSLREDVSRSLPEGTRLSASADGDGEDSARKLTVVVPFE</sequence>
<evidence type="ECO:0000256" key="1">
    <source>
        <dbReference type="ARBA" id="ARBA00022553"/>
    </source>
</evidence>
<accession>A0A9X4KHG1</accession>